<reference evidence="2" key="1">
    <citation type="submission" date="2016-10" db="EMBL/GenBank/DDBJ databases">
        <authorList>
            <person name="Varghese N."/>
            <person name="Submissions S."/>
        </authorList>
    </citation>
    <scope>NUCLEOTIDE SEQUENCE [LARGE SCALE GENOMIC DNA]</scope>
    <source>
        <strain evidence="2">DSM 5463</strain>
    </source>
</reference>
<name>A0A1H5XS56_9CLOT</name>
<accession>A0A1H5XS56</accession>
<dbReference type="AlphaFoldDB" id="A0A1H5XS56"/>
<dbReference type="RefSeq" id="WP_103896727.1">
    <property type="nucleotide sequence ID" value="NZ_FNUK01000035.1"/>
</dbReference>
<evidence type="ECO:0000313" key="2">
    <source>
        <dbReference type="Proteomes" id="UP000242850"/>
    </source>
</evidence>
<dbReference type="Proteomes" id="UP000242850">
    <property type="component" value="Unassembled WGS sequence"/>
</dbReference>
<gene>
    <name evidence="1" type="ORF">SAMN05660865_01841</name>
</gene>
<organism evidence="1 2">
    <name type="scientific">Caloramator fervidus</name>
    <dbReference type="NCBI Taxonomy" id="29344"/>
    <lineage>
        <taxon>Bacteria</taxon>
        <taxon>Bacillati</taxon>
        <taxon>Bacillota</taxon>
        <taxon>Clostridia</taxon>
        <taxon>Eubacteriales</taxon>
        <taxon>Clostridiaceae</taxon>
        <taxon>Caloramator</taxon>
    </lineage>
</organism>
<dbReference type="OrthoDB" id="9778998at2"/>
<dbReference type="EMBL" id="FNUK01000035">
    <property type="protein sequence ID" value="SEG14096.1"/>
    <property type="molecule type" value="Genomic_DNA"/>
</dbReference>
<proteinExistence type="predicted"/>
<evidence type="ECO:0000313" key="1">
    <source>
        <dbReference type="EMBL" id="SEG14096.1"/>
    </source>
</evidence>
<dbReference type="InterPro" id="IPR019198">
    <property type="entry name" value="Beta_propeller_containing"/>
</dbReference>
<keyword evidence="2" id="KW-1185">Reference proteome</keyword>
<protein>
    <submittedName>
        <fullName evidence="1">Secreted protein containing C-terminal beta-propeller domain</fullName>
    </submittedName>
</protein>
<sequence>MKLPKFKVFILSFLILIMPFLVYAKNLEKNVLPSLESYEDLKKVLDSSKKVKPFNKVAFPEVKYQSEIKLNKDDVADVAKTDGEYIYYIKNASVFIVRAYPLNKMDVVEVLNYDATSFYPKDIYVYKDNLIVVGKRHVKINKGTKLKPIILSRPMTKVFIYDIADKINIKLKRTIEIDSDYSALKMVDSRFYIITNKYIYDYSTNLDIKPKFSDSTYKKGIAGEIDFKDIKYFQGHVEPNVVLVASFNVLNQEKLDIKAFLGNPNIYISSDSIYFVVSNEGNTNIYKFKMSNGLYYIGSEAVLGNPLYVSMDEYDGCFRIATDKAIYILDENMQIKSKIDLLQSKDLSLIKFIKNKVFIVFKDKAPLVVDISNPNDIKVDGYLKADFSPDVYPIDENQFICFNLNNDIKVSLINANNVEDSKGYLQIIGDNEHYLKVLPNLVFKKDKLIALPIALYKNQNELVYQGIYVYSIEDNRMVLKGVVTHPNKFINRVLYINGTLYTISDGLIKAIDDNTFEELNKLELN</sequence>
<dbReference type="Pfam" id="PF09826">
    <property type="entry name" value="Beta_propel"/>
    <property type="match status" value="1"/>
</dbReference>